<protein>
    <submittedName>
        <fullName evidence="1">Uncharacterized protein</fullName>
    </submittedName>
</protein>
<dbReference type="Proteomes" id="UP000294887">
    <property type="component" value="Unassembled WGS sequence"/>
</dbReference>
<comment type="caution">
    <text evidence="1">The sequence shown here is derived from an EMBL/GenBank/DDBJ whole genome shotgun (WGS) entry which is preliminary data.</text>
</comment>
<accession>A0A4R1EZ13</accession>
<dbReference type="EMBL" id="SMFQ01000004">
    <property type="protein sequence ID" value="TCJ84468.1"/>
    <property type="molecule type" value="Genomic_DNA"/>
</dbReference>
<dbReference type="RefSeq" id="WP_131906225.1">
    <property type="nucleotide sequence ID" value="NZ_BAAAFU010000006.1"/>
</dbReference>
<reference evidence="1 2" key="1">
    <citation type="submission" date="2019-03" db="EMBL/GenBank/DDBJ databases">
        <title>Genomic Encyclopedia of Type Strains, Phase IV (KMG-IV): sequencing the most valuable type-strain genomes for metagenomic binning, comparative biology and taxonomic classification.</title>
        <authorList>
            <person name="Goeker M."/>
        </authorList>
    </citation>
    <scope>NUCLEOTIDE SEQUENCE [LARGE SCALE GENOMIC DNA]</scope>
    <source>
        <strain evidence="1 2">DSM 24830</strain>
    </source>
</reference>
<gene>
    <name evidence="1" type="ORF">EV695_2425</name>
</gene>
<proteinExistence type="predicted"/>
<evidence type="ECO:0000313" key="1">
    <source>
        <dbReference type="EMBL" id="TCJ84468.1"/>
    </source>
</evidence>
<dbReference type="AlphaFoldDB" id="A0A4R1EZ13"/>
<sequence>MTHEDKKLDFIENISTDTKYFFTNQKESLYKVLLVTKPQKHRSQKQESHKQNKESYTVTLIPNVSFQVSPLNFEKITPINLIKSAAKEQLYNELDKFVETAFSTGYSEIFLGTDEYYDEENQYISEITAGVPYVDYYPDSAKAIYTVETGKNQSLRYEVYETAIKVSKDQIKNNTFIYEDFYTLWYPNQETSEQAMSSVLEVKETKPYTFESFASEVKKIDEHEEIRPNPEGIIFEHLVKTESYLSEDISELKLPIPQSNFKPFDETDIEEGRLYFWIKKNEESVSKSKINYFVLQNRKINGYVIGSCKLGGFRSHYRDNSVMTYSMSDEIQHLINRVSKGFVEISQVEIIEIFTAKKTSEIFAQTIDNSVYIDQHVYDLYENMVQHWAEGPDKEDFTYHTLFFESKEKRDSWFKEELTKQKSYDLDVSSKKERSALLQHYKSVDALNKKYKEQKFEKEALLKQHPGLKEKFSDKNYKSFMKYSPLKVIEGNLVVDESLRLNADETSLFITGDLIVNGTLMAETETFFQSNTFLIVAGNVRVDNYVQNKGFALILFAQDFLVNNFTYLPAASRSWFIEVAGNLQTDVLIHAKDHSVKGLDEKMIFNHEYSTTNKNVFVDGVLNEKNRVDEDSLFNLLKQDKSLLKDNLNQDQIDDDLLLTAFKGYLRNWHSLYYNFAGFELQELEFGEHYGHYIESDQIVEDKRHGTGMYLMSHDDYSLELVKADKPLKEDHISSKDLAYRFFWIMWTFSNWKHRSDGPIDYWKNVEAVDTRYNAGKPYFKGDPHLALYWIMHFGLLEDARFEEIQSLMKDSDHPLIKGALLFFAELQKTESYPIKIDNKNNTTLFNQRIIHHKEQIKKAMVPEDDQVEYTMTQFEKQPDRVLEFINDLHKNKEWDKVNDYLNNNPYQPGFSFLRILTTKENDKSKWQSLFVKEAEMNKNTWKKSYLLVPMFDMFYEDLGYEDLNTAISIVLERASNISNEKIYVKMAQRLQQMPKPENSETTFEDRLEGCTKDNFDFQTFINKSSDIEAVDKILFIRACIAKDLFSEEFKQTTVTPYLLVWYMADKDFYDIDQGQKQIQIEEVIMHYNLSEADFHEKYKTLAENERISFFLAIKQYFKA</sequence>
<organism evidence="1 2">
    <name type="scientific">Cocleimonas flava</name>
    <dbReference type="NCBI Taxonomy" id="634765"/>
    <lineage>
        <taxon>Bacteria</taxon>
        <taxon>Pseudomonadati</taxon>
        <taxon>Pseudomonadota</taxon>
        <taxon>Gammaproteobacteria</taxon>
        <taxon>Thiotrichales</taxon>
        <taxon>Thiotrichaceae</taxon>
        <taxon>Cocleimonas</taxon>
    </lineage>
</organism>
<keyword evidence="2" id="KW-1185">Reference proteome</keyword>
<name>A0A4R1EZ13_9GAMM</name>
<evidence type="ECO:0000313" key="2">
    <source>
        <dbReference type="Proteomes" id="UP000294887"/>
    </source>
</evidence>